<dbReference type="AlphaFoldDB" id="A0A5J4TZP1"/>
<dbReference type="Proteomes" id="UP000324800">
    <property type="component" value="Unassembled WGS sequence"/>
</dbReference>
<organism evidence="1 2">
    <name type="scientific">Streblomastix strix</name>
    <dbReference type="NCBI Taxonomy" id="222440"/>
    <lineage>
        <taxon>Eukaryota</taxon>
        <taxon>Metamonada</taxon>
        <taxon>Preaxostyla</taxon>
        <taxon>Oxymonadida</taxon>
        <taxon>Streblomastigidae</taxon>
        <taxon>Streblomastix</taxon>
    </lineage>
</organism>
<protein>
    <submittedName>
        <fullName evidence="1">Uncharacterized protein</fullName>
    </submittedName>
</protein>
<sequence>MYETQTHMRLRHLNRCKDMAVNNGNWSTTTNLDSEEEQQCDSFHGCQLEWSRIMVINRALENGSEVATLINQKVIQQLEGVINSRMDIKQIHRSYKNPPNKGYTYLIRQYHNGTGFRKKISINIAELHVNKHLQLIQSTRCQNQIKTYSRSQQYFGRPYLKTIKRIRLPAQAYNLLTTLQSIHCG</sequence>
<gene>
    <name evidence="1" type="ORF">EZS28_041043</name>
</gene>
<accession>A0A5J4TZP1</accession>
<comment type="caution">
    <text evidence="1">The sequence shown here is derived from an EMBL/GenBank/DDBJ whole genome shotgun (WGS) entry which is preliminary data.</text>
</comment>
<proteinExistence type="predicted"/>
<feature type="non-terminal residue" evidence="1">
    <location>
        <position position="185"/>
    </location>
</feature>
<reference evidence="1 2" key="1">
    <citation type="submission" date="2019-03" db="EMBL/GenBank/DDBJ databases">
        <title>Single cell metagenomics reveals metabolic interactions within the superorganism composed of flagellate Streblomastix strix and complex community of Bacteroidetes bacteria on its surface.</title>
        <authorList>
            <person name="Treitli S.C."/>
            <person name="Kolisko M."/>
            <person name="Husnik F."/>
            <person name="Keeling P."/>
            <person name="Hampl V."/>
        </authorList>
    </citation>
    <scope>NUCLEOTIDE SEQUENCE [LARGE SCALE GENOMIC DNA]</scope>
    <source>
        <strain evidence="1">ST1C</strain>
    </source>
</reference>
<dbReference type="EMBL" id="SNRW01022923">
    <property type="protein sequence ID" value="KAA6363429.1"/>
    <property type="molecule type" value="Genomic_DNA"/>
</dbReference>
<name>A0A5J4TZP1_9EUKA</name>
<evidence type="ECO:0000313" key="1">
    <source>
        <dbReference type="EMBL" id="KAA6363429.1"/>
    </source>
</evidence>
<evidence type="ECO:0000313" key="2">
    <source>
        <dbReference type="Proteomes" id="UP000324800"/>
    </source>
</evidence>